<dbReference type="AlphaFoldDB" id="A0AAE3H5N0"/>
<name>A0AAE3H5N0_9BACT</name>
<comment type="caution">
    <text evidence="2">The sequence shown here is derived from an EMBL/GenBank/DDBJ whole genome shotgun (WGS) entry which is preliminary data.</text>
</comment>
<gene>
    <name evidence="2" type="ORF">EGI31_19945</name>
</gene>
<evidence type="ECO:0000313" key="3">
    <source>
        <dbReference type="Proteomes" id="UP001204144"/>
    </source>
</evidence>
<dbReference type="EMBL" id="RJUF01000181">
    <property type="protein sequence ID" value="MCP9765213.1"/>
    <property type="molecule type" value="Genomic_DNA"/>
</dbReference>
<organism evidence="2 3">
    <name type="scientific">Lacihabitans soyangensis</name>
    <dbReference type="NCBI Taxonomy" id="869394"/>
    <lineage>
        <taxon>Bacteria</taxon>
        <taxon>Pseudomonadati</taxon>
        <taxon>Bacteroidota</taxon>
        <taxon>Cytophagia</taxon>
        <taxon>Cytophagales</taxon>
        <taxon>Leadbetterellaceae</taxon>
        <taxon>Lacihabitans</taxon>
    </lineage>
</organism>
<dbReference type="Proteomes" id="UP001204144">
    <property type="component" value="Unassembled WGS sequence"/>
</dbReference>
<dbReference type="InterPro" id="IPR024775">
    <property type="entry name" value="DinB-like"/>
</dbReference>
<reference evidence="2 3" key="1">
    <citation type="submission" date="2018-11" db="EMBL/GenBank/DDBJ databases">
        <title>Novel bacteria species description.</title>
        <authorList>
            <person name="Han J.-H."/>
        </authorList>
    </citation>
    <scope>NUCLEOTIDE SEQUENCE [LARGE SCALE GENOMIC DNA]</scope>
    <source>
        <strain evidence="2 3">KCTC23259</strain>
    </source>
</reference>
<dbReference type="Gene3D" id="1.20.120.450">
    <property type="entry name" value="dinb family like domain"/>
    <property type="match status" value="1"/>
</dbReference>
<evidence type="ECO:0000313" key="2">
    <source>
        <dbReference type="EMBL" id="MCP9765213.1"/>
    </source>
</evidence>
<sequence>MENLKNLLNTAFHGGAWHGPSVLELAKGLTVKEASFSAGNIHNIAELLYHITSWRLFAVKKMQGDENYNISDEKANWGNIGKIDQFELETLMMELTLSHDELIKELETKEDSFLQEIVPGAEYNFNTLLNGIIHHDLYHSGQIAIIKKLASKGGKAVDDDYTESRYFEDDLEDDFI</sequence>
<keyword evidence="3" id="KW-1185">Reference proteome</keyword>
<accession>A0AAE3H5N0</accession>
<dbReference type="Pfam" id="PF12867">
    <property type="entry name" value="DinB_2"/>
    <property type="match status" value="1"/>
</dbReference>
<dbReference type="InterPro" id="IPR034660">
    <property type="entry name" value="DinB/YfiT-like"/>
</dbReference>
<protein>
    <submittedName>
        <fullName evidence="2">DinB family protein</fullName>
    </submittedName>
</protein>
<proteinExistence type="predicted"/>
<dbReference type="SUPFAM" id="SSF109854">
    <property type="entry name" value="DinB/YfiT-like putative metalloenzymes"/>
    <property type="match status" value="1"/>
</dbReference>
<evidence type="ECO:0000259" key="1">
    <source>
        <dbReference type="Pfam" id="PF12867"/>
    </source>
</evidence>
<feature type="domain" description="DinB-like" evidence="1">
    <location>
        <begin position="22"/>
        <end position="143"/>
    </location>
</feature>